<feature type="binding site" evidence="11">
    <location>
        <begin position="137"/>
        <end position="144"/>
    </location>
    <ligand>
        <name>UMP</name>
        <dbReference type="ChEBI" id="CHEBI:57865"/>
    </ligand>
</feature>
<dbReference type="GO" id="GO:0005737">
    <property type="term" value="C:cytoplasm"/>
    <property type="evidence" value="ECO:0007669"/>
    <property type="project" value="UniProtKB-SubCell"/>
</dbReference>
<dbReference type="AlphaFoldDB" id="A0A497E4S7"/>
<feature type="binding site" evidence="11">
    <location>
        <position position="61"/>
    </location>
    <ligand>
        <name>ATP</name>
        <dbReference type="ChEBI" id="CHEBI:30616"/>
    </ligand>
</feature>
<comment type="caution">
    <text evidence="11">Lacks conserved residue(s) required for the propagation of feature annotation.</text>
</comment>
<dbReference type="HAMAP" id="MF_01220_B">
    <property type="entry name" value="PyrH_B"/>
    <property type="match status" value="1"/>
</dbReference>
<dbReference type="GO" id="GO:0033862">
    <property type="term" value="F:UMP kinase activity"/>
    <property type="evidence" value="ECO:0007669"/>
    <property type="project" value="UniProtKB-EC"/>
</dbReference>
<evidence type="ECO:0000256" key="3">
    <source>
        <dbReference type="ARBA" id="ARBA00007614"/>
    </source>
</evidence>
<dbReference type="SUPFAM" id="SSF53633">
    <property type="entry name" value="Carbamate kinase-like"/>
    <property type="match status" value="1"/>
</dbReference>
<evidence type="ECO:0000256" key="8">
    <source>
        <dbReference type="ARBA" id="ARBA00022840"/>
    </source>
</evidence>
<feature type="binding site" evidence="11">
    <location>
        <begin position="14"/>
        <end position="17"/>
    </location>
    <ligand>
        <name>ATP</name>
        <dbReference type="ChEBI" id="CHEBI:30616"/>
    </ligand>
</feature>
<accession>A0A497E4S7</accession>
<organism evidence="13 14">
    <name type="scientific">Aerophobetes bacterium</name>
    <dbReference type="NCBI Taxonomy" id="2030807"/>
    <lineage>
        <taxon>Bacteria</taxon>
        <taxon>Candidatus Aerophobota</taxon>
    </lineage>
</organism>
<name>A0A497E4S7_UNCAE</name>
<keyword evidence="4 11" id="KW-0963">Cytoplasm</keyword>
<dbReference type="InterPro" id="IPR015963">
    <property type="entry name" value="Uridylate_kinase_bac"/>
</dbReference>
<comment type="subcellular location">
    <subcellularLocation>
        <location evidence="1 11">Cytoplasm</location>
    </subcellularLocation>
</comment>
<feature type="binding site" evidence="11">
    <location>
        <position position="56"/>
    </location>
    <ligand>
        <name>UMP</name>
        <dbReference type="ChEBI" id="CHEBI:57865"/>
    </ligand>
</feature>
<reference evidence="13 14" key="1">
    <citation type="submission" date="2018-06" db="EMBL/GenBank/DDBJ databases">
        <title>Extensive metabolic versatility and redundancy in microbially diverse, dynamic hydrothermal sediments.</title>
        <authorList>
            <person name="Dombrowski N."/>
            <person name="Teske A."/>
            <person name="Baker B.J."/>
        </authorList>
    </citation>
    <scope>NUCLEOTIDE SEQUENCE [LARGE SCALE GENOMIC DNA]</scope>
    <source>
        <strain evidence="13">B47_G16</strain>
    </source>
</reference>
<feature type="binding site" evidence="11">
    <location>
        <position position="164"/>
    </location>
    <ligand>
        <name>ATP</name>
        <dbReference type="ChEBI" id="CHEBI:30616"/>
    </ligand>
</feature>
<feature type="binding site" evidence="11">
    <location>
        <position position="170"/>
    </location>
    <ligand>
        <name>ATP</name>
        <dbReference type="ChEBI" id="CHEBI:30616"/>
    </ligand>
</feature>
<evidence type="ECO:0000313" key="13">
    <source>
        <dbReference type="EMBL" id="RLE09710.1"/>
    </source>
</evidence>
<feature type="binding site" evidence="11">
    <location>
        <position position="76"/>
    </location>
    <ligand>
        <name>UMP</name>
        <dbReference type="ChEBI" id="CHEBI:57865"/>
    </ligand>
</feature>
<dbReference type="PANTHER" id="PTHR42833:SF4">
    <property type="entry name" value="URIDYLATE KINASE PUMPKIN, CHLOROPLASTIC"/>
    <property type="match status" value="1"/>
</dbReference>
<comment type="pathway">
    <text evidence="2 11">Pyrimidine metabolism; CTP biosynthesis via de novo pathway; UDP from UMP (UMPK route): step 1/1.</text>
</comment>
<comment type="similarity">
    <text evidence="3 11">Belongs to the UMP kinase family.</text>
</comment>
<evidence type="ECO:0000259" key="12">
    <source>
        <dbReference type="Pfam" id="PF00696"/>
    </source>
</evidence>
<dbReference type="GO" id="GO:0044210">
    <property type="term" value="P:'de novo' CTP biosynthetic process"/>
    <property type="evidence" value="ECO:0007669"/>
    <property type="project" value="UniProtKB-UniRule"/>
</dbReference>
<dbReference type="NCBIfam" id="TIGR02075">
    <property type="entry name" value="pyrH_bact"/>
    <property type="match status" value="1"/>
</dbReference>
<evidence type="ECO:0000313" key="14">
    <source>
        <dbReference type="Proteomes" id="UP000279422"/>
    </source>
</evidence>
<dbReference type="EC" id="2.7.4.22" evidence="11"/>
<dbReference type="InterPro" id="IPR036393">
    <property type="entry name" value="AceGlu_kinase-like_sf"/>
</dbReference>
<evidence type="ECO:0000256" key="10">
    <source>
        <dbReference type="ARBA" id="ARBA00047767"/>
    </source>
</evidence>
<comment type="function">
    <text evidence="11">Catalyzes the reversible phosphorylation of UMP to UDP.</text>
</comment>
<evidence type="ECO:0000256" key="7">
    <source>
        <dbReference type="ARBA" id="ARBA00022777"/>
    </source>
</evidence>
<evidence type="ECO:0000256" key="4">
    <source>
        <dbReference type="ARBA" id="ARBA00022490"/>
    </source>
</evidence>
<comment type="catalytic activity">
    <reaction evidence="10 11">
        <text>UMP + ATP = UDP + ADP</text>
        <dbReference type="Rhea" id="RHEA:24400"/>
        <dbReference type="ChEBI" id="CHEBI:30616"/>
        <dbReference type="ChEBI" id="CHEBI:57865"/>
        <dbReference type="ChEBI" id="CHEBI:58223"/>
        <dbReference type="ChEBI" id="CHEBI:456216"/>
        <dbReference type="EC" id="2.7.4.22"/>
    </reaction>
</comment>
<sequence length="255" mass="27845">MAGSQLRWKRVLLKLGGESLSQGKEHPLSFSRINLIVREIKEVKDLGVEMGIMIGGGNILRGEVAGQKGMDRTTADYMGMLATVINALALQDALEKIKVPARVQTAIEMQKVAEPYIRRRAIDHLQRGRVVIFAGGTGNPYFTTDTAAALRALEIGAQVFLKATKVDGIYSSDPLRDAEAKKFDRIGYMDVLNRKLKVMDAAAISLCMDNNLPIIVFSIEKKGNIKKIILGENIGTVVSNFELGQGGKDEGKTDL</sequence>
<feature type="binding site" evidence="11">
    <location>
        <position position="173"/>
    </location>
    <ligand>
        <name>ATP</name>
        <dbReference type="ChEBI" id="CHEBI:30616"/>
    </ligand>
</feature>
<protein>
    <recommendedName>
        <fullName evidence="11">Uridylate kinase</fullName>
        <shortName evidence="11">UK</shortName>
        <ecNumber evidence="11">2.7.4.22</ecNumber>
    </recommendedName>
    <alternativeName>
        <fullName evidence="11">Uridine monophosphate kinase</fullName>
        <shortName evidence="11">UMP kinase</shortName>
        <shortName evidence="11">UMPK</shortName>
    </alternativeName>
</protein>
<dbReference type="GO" id="GO:0006225">
    <property type="term" value="P:UDP biosynthetic process"/>
    <property type="evidence" value="ECO:0007669"/>
    <property type="project" value="TreeGrafter"/>
</dbReference>
<proteinExistence type="inferred from homology"/>
<keyword evidence="6 11" id="KW-0547">Nucleotide-binding</keyword>
<dbReference type="InterPro" id="IPR001048">
    <property type="entry name" value="Asp/Glu/Uridylate_kinase"/>
</dbReference>
<keyword evidence="9 11" id="KW-0665">Pyrimidine biosynthesis</keyword>
<feature type="binding site" evidence="11">
    <location>
        <position position="57"/>
    </location>
    <ligand>
        <name>ATP</name>
        <dbReference type="ChEBI" id="CHEBI:30616"/>
    </ligand>
</feature>
<dbReference type="GO" id="GO:0005524">
    <property type="term" value="F:ATP binding"/>
    <property type="evidence" value="ECO:0007669"/>
    <property type="project" value="UniProtKB-KW"/>
</dbReference>
<gene>
    <name evidence="11" type="primary">pyrH</name>
    <name evidence="13" type="ORF">DRJ00_03540</name>
</gene>
<keyword evidence="8 11" id="KW-0067">ATP-binding</keyword>
<dbReference type="CDD" id="cd04254">
    <property type="entry name" value="AAK_UMPK-PyrH-Ec"/>
    <property type="match status" value="1"/>
</dbReference>
<evidence type="ECO:0000256" key="9">
    <source>
        <dbReference type="ARBA" id="ARBA00022975"/>
    </source>
</evidence>
<feature type="domain" description="Aspartate/glutamate/uridylate kinase" evidence="12">
    <location>
        <begin position="9"/>
        <end position="218"/>
    </location>
</feature>
<dbReference type="Proteomes" id="UP000279422">
    <property type="component" value="Unassembled WGS sequence"/>
</dbReference>
<comment type="activity regulation">
    <text evidence="11">Inhibited by UTP.</text>
</comment>
<keyword evidence="5 11" id="KW-0808">Transferase</keyword>
<dbReference type="Pfam" id="PF00696">
    <property type="entry name" value="AA_kinase"/>
    <property type="match status" value="1"/>
</dbReference>
<dbReference type="PANTHER" id="PTHR42833">
    <property type="entry name" value="URIDYLATE KINASE"/>
    <property type="match status" value="1"/>
</dbReference>
<evidence type="ECO:0000256" key="2">
    <source>
        <dbReference type="ARBA" id="ARBA00004791"/>
    </source>
</evidence>
<dbReference type="UniPathway" id="UPA00159">
    <property type="reaction ID" value="UER00275"/>
</dbReference>
<evidence type="ECO:0000256" key="1">
    <source>
        <dbReference type="ARBA" id="ARBA00004496"/>
    </source>
</evidence>
<dbReference type="PIRSF" id="PIRSF005650">
    <property type="entry name" value="Uridylate_kin"/>
    <property type="match status" value="1"/>
</dbReference>
<keyword evidence="7 11" id="KW-0418">Kinase</keyword>
<dbReference type="InterPro" id="IPR011817">
    <property type="entry name" value="Uridylate_kinase"/>
</dbReference>
<dbReference type="EMBL" id="QMPZ01000033">
    <property type="protein sequence ID" value="RLE09710.1"/>
    <property type="molecule type" value="Genomic_DNA"/>
</dbReference>
<evidence type="ECO:0000256" key="6">
    <source>
        <dbReference type="ARBA" id="ARBA00022741"/>
    </source>
</evidence>
<evidence type="ECO:0000256" key="5">
    <source>
        <dbReference type="ARBA" id="ARBA00022679"/>
    </source>
</evidence>
<dbReference type="Gene3D" id="3.40.1160.10">
    <property type="entry name" value="Acetylglutamate kinase-like"/>
    <property type="match status" value="1"/>
</dbReference>
<evidence type="ECO:0000256" key="11">
    <source>
        <dbReference type="HAMAP-Rule" id="MF_01220"/>
    </source>
</evidence>
<dbReference type="FunFam" id="3.40.1160.10:FF:000001">
    <property type="entry name" value="Uridylate kinase"/>
    <property type="match status" value="1"/>
</dbReference>
<comment type="caution">
    <text evidence="13">The sequence shown here is derived from an EMBL/GenBank/DDBJ whole genome shotgun (WGS) entry which is preliminary data.</text>
</comment>
<comment type="subunit">
    <text evidence="11">Homohexamer.</text>
</comment>